<feature type="compositionally biased region" description="Polar residues" evidence="1">
    <location>
        <begin position="391"/>
        <end position="400"/>
    </location>
</feature>
<dbReference type="EMBL" id="QKXC01000108">
    <property type="protein sequence ID" value="RBR20089.1"/>
    <property type="molecule type" value="Genomic_DNA"/>
</dbReference>
<evidence type="ECO:0000256" key="1">
    <source>
        <dbReference type="SAM" id="MobiDB-lite"/>
    </source>
</evidence>
<reference evidence="2 3" key="1">
    <citation type="submission" date="2018-06" db="EMBL/GenBank/DDBJ databases">
        <title>Fusarium incarnatum-equiseti species complex species 28.</title>
        <authorList>
            <person name="Gardiner D.M."/>
        </authorList>
    </citation>
    <scope>NUCLEOTIDE SEQUENCE [LARGE SCALE GENOMIC DNA]</scope>
    <source>
        <strain evidence="2 3">FIESC_28</strain>
    </source>
</reference>
<name>A0A366RSL6_9HYPO</name>
<proteinExistence type="predicted"/>
<dbReference type="GeneID" id="41994811"/>
<accession>A0A366RSL6</accession>
<dbReference type="RefSeq" id="XP_031016398.1">
    <property type="nucleotide sequence ID" value="XM_031159515.1"/>
</dbReference>
<dbReference type="Proteomes" id="UP000253153">
    <property type="component" value="Unassembled WGS sequence"/>
</dbReference>
<feature type="region of interest" description="Disordered" evidence="1">
    <location>
        <begin position="388"/>
        <end position="428"/>
    </location>
</feature>
<dbReference type="OrthoDB" id="2333384at2759"/>
<protein>
    <recommendedName>
        <fullName evidence="4">Arrestin-like N-terminal domain-containing protein</fullName>
    </recommendedName>
</protein>
<dbReference type="AlphaFoldDB" id="A0A366RSL6"/>
<evidence type="ECO:0008006" key="4">
    <source>
        <dbReference type="Google" id="ProtNLM"/>
    </source>
</evidence>
<gene>
    <name evidence="2" type="ORF">FIESC28_05368</name>
</gene>
<evidence type="ECO:0000313" key="3">
    <source>
        <dbReference type="Proteomes" id="UP000253153"/>
    </source>
</evidence>
<evidence type="ECO:0000313" key="2">
    <source>
        <dbReference type="EMBL" id="RBR20089.1"/>
    </source>
</evidence>
<organism evidence="2 3">
    <name type="scientific">Fusarium coffeatum</name>
    <dbReference type="NCBI Taxonomy" id="231269"/>
    <lineage>
        <taxon>Eukaryota</taxon>
        <taxon>Fungi</taxon>
        <taxon>Dikarya</taxon>
        <taxon>Ascomycota</taxon>
        <taxon>Pezizomycotina</taxon>
        <taxon>Sordariomycetes</taxon>
        <taxon>Hypocreomycetidae</taxon>
        <taxon>Hypocreales</taxon>
        <taxon>Nectriaceae</taxon>
        <taxon>Fusarium</taxon>
        <taxon>Fusarium incarnatum-equiseti species complex</taxon>
    </lineage>
</organism>
<sequence length="428" mass="48322">MPPHIPRKSPSLGIRLNQDTYAPGDTITGHIYRQKPIVSPLVRAVCKLQGFTSAGRMHKCGDKALSLLKDDWGQPDIYQGPLHIEIDDEERWSFSLRIPLFADEDRASGRYGPSFIPAGERHQLPPTYVLRTAATGDGPLLNTYVEYFVFAKMTINSHGKEEELSAIQPFNMVLYSPDPPIADFKVKRWIHRQSFASRKLAPGRQEVKMSLLEKLKSSFRPNPEFYFDLLVDVPTIIQLDNPIPIPFRLAARPKWEKTSEIIRDVPQSVKLVAVNVELVTCTRTIAAREGYPWETRLDLGVSKAIQNLKRDIYVTSDPIDIGKLINFRIGLENAGFQVSWTRKQDGFTPSFKTFNIEVTHELRYSIHGKVQGEKFAADGKQAVVILRSSGGLPQNNSENPQVREDDESWIVPPPEEAPTSLAEEILAR</sequence>
<comment type="caution">
    <text evidence="2">The sequence shown here is derived from an EMBL/GenBank/DDBJ whole genome shotgun (WGS) entry which is preliminary data.</text>
</comment>
<keyword evidence="3" id="KW-1185">Reference proteome</keyword>